<evidence type="ECO:0000256" key="1">
    <source>
        <dbReference type="SAM" id="MobiDB-lite"/>
    </source>
</evidence>
<feature type="region of interest" description="Disordered" evidence="1">
    <location>
        <begin position="59"/>
        <end position="126"/>
    </location>
</feature>
<accession>A0ABW0PHT3</accession>
<feature type="region of interest" description="Disordered" evidence="1">
    <location>
        <begin position="1"/>
        <end position="35"/>
    </location>
</feature>
<keyword evidence="3" id="KW-1185">Reference proteome</keyword>
<name>A0ABW0PHT3_9BURK</name>
<evidence type="ECO:0000313" key="2">
    <source>
        <dbReference type="EMBL" id="MFC5512236.1"/>
    </source>
</evidence>
<comment type="caution">
    <text evidence="2">The sequence shown here is derived from an EMBL/GenBank/DDBJ whole genome shotgun (WGS) entry which is preliminary data.</text>
</comment>
<feature type="compositionally biased region" description="Polar residues" evidence="1">
    <location>
        <begin position="510"/>
        <end position="530"/>
    </location>
</feature>
<dbReference type="SUPFAM" id="SSF53474">
    <property type="entry name" value="alpha/beta-Hydrolases"/>
    <property type="match status" value="1"/>
</dbReference>
<dbReference type="EMBL" id="JBHSMS010000040">
    <property type="protein sequence ID" value="MFC5512236.1"/>
    <property type="molecule type" value="Genomic_DNA"/>
</dbReference>
<gene>
    <name evidence="2" type="ORF">ACFPOU_14005</name>
</gene>
<evidence type="ECO:0000313" key="3">
    <source>
        <dbReference type="Proteomes" id="UP001596031"/>
    </source>
</evidence>
<reference evidence="3" key="1">
    <citation type="journal article" date="2019" name="Int. J. Syst. Evol. Microbiol.">
        <title>The Global Catalogue of Microorganisms (GCM) 10K type strain sequencing project: providing services to taxonomists for standard genome sequencing and annotation.</title>
        <authorList>
            <consortium name="The Broad Institute Genomics Platform"/>
            <consortium name="The Broad Institute Genome Sequencing Center for Infectious Disease"/>
            <person name="Wu L."/>
            <person name="Ma J."/>
        </authorList>
    </citation>
    <scope>NUCLEOTIDE SEQUENCE [LARGE SCALE GENOMIC DNA]</scope>
    <source>
        <strain evidence="3">CCUG 38813</strain>
    </source>
</reference>
<dbReference type="RefSeq" id="WP_379722244.1">
    <property type="nucleotide sequence ID" value="NZ_JBHSMS010000040.1"/>
</dbReference>
<protein>
    <submittedName>
        <fullName evidence="2">Esterase/lipase family protein</fullName>
    </submittedName>
</protein>
<organism evidence="2 3">
    <name type="scientific">Massilia jejuensis</name>
    <dbReference type="NCBI Taxonomy" id="648894"/>
    <lineage>
        <taxon>Bacteria</taxon>
        <taxon>Pseudomonadati</taxon>
        <taxon>Pseudomonadota</taxon>
        <taxon>Betaproteobacteria</taxon>
        <taxon>Burkholderiales</taxon>
        <taxon>Oxalobacteraceae</taxon>
        <taxon>Telluria group</taxon>
        <taxon>Massilia</taxon>
    </lineage>
</organism>
<feature type="region of interest" description="Disordered" evidence="1">
    <location>
        <begin position="506"/>
        <end position="532"/>
    </location>
</feature>
<sequence>MTTAEHPLPAQHHAGAARKAEGFATPKQDKKPQCARMLPKRVLPVIFLPGIMGSNLRMSAERQKQLKQSDNIAWRPDALGASNIGKNAKSPPRERQLRLDPLQTTVDIYDPSGPSDVTGDGRHGNVTLGENFNSPLLTSDPPTMPNGRTAVQKARARGWGEVLFKSYGELLQHLESRLNNTFSGGKVRQEWRDVVGVNPQAWSPDSKLPQQALSEDELKKVAAGCWFAVYAFGYNWLQSNGDSAKIIAKRINKVINDLNGVGYECNQVIVVTHSMGGLVGRALVHPAYGNLQDKVLGIVHGVMPAIGAPAAYKRMRAGFEDPGMISSPQESLAAKVAGNYGDEVTAVLANAPGALQLLPTESYGNGWLRVRHDGRDLETWPKQGDPYREIYKLRSKWYALFREDWINPSNHTPKQGGGTFARTCRYLDQARQFHQTIAGTYHPNSYAHYGADRGRQSFGEVVWEIRNCADPSGWQDWPIISDTKQGKLELVRWDVNYRGKTFAESPSIPSPNLSKASTAPISNPSGNKSIHATILPASAPGDQTVPARSADHQLNSGMFKGVFRQTGYEHQSSYKDPRAIASTLYSIVRIAQNASWKC</sequence>
<dbReference type="InterPro" id="IPR029058">
    <property type="entry name" value="AB_hydrolase_fold"/>
</dbReference>
<dbReference type="Gene3D" id="3.40.50.1820">
    <property type="entry name" value="alpha/beta hydrolase"/>
    <property type="match status" value="1"/>
</dbReference>
<dbReference type="Proteomes" id="UP001596031">
    <property type="component" value="Unassembled WGS sequence"/>
</dbReference>
<proteinExistence type="predicted"/>